<dbReference type="SUPFAM" id="SSF47644">
    <property type="entry name" value="Methionine synthase domain"/>
    <property type="match status" value="1"/>
</dbReference>
<dbReference type="Pfam" id="PF02310">
    <property type="entry name" value="B12-binding"/>
    <property type="match status" value="1"/>
</dbReference>
<comment type="pathway">
    <text evidence="4">Amino-acid biosynthesis; L-methionine biosynthesis via de novo pathway; L-methionine from L-homocysteine (MetH route): step 1/1.</text>
</comment>
<dbReference type="InterPro" id="IPR017215">
    <property type="entry name" value="MetH_bac"/>
</dbReference>
<dbReference type="SMART" id="SM01018">
    <property type="entry name" value="B12-binding_2"/>
    <property type="match status" value="1"/>
</dbReference>
<dbReference type="PROSITE" id="PS51337">
    <property type="entry name" value="B12_BINDING_NTER"/>
    <property type="match status" value="1"/>
</dbReference>
<dbReference type="SUPFAM" id="SSF51717">
    <property type="entry name" value="Dihydropteroate synthetase-like"/>
    <property type="match status" value="1"/>
</dbReference>
<dbReference type="InterPro" id="IPR036589">
    <property type="entry name" value="HCY_dom_sf"/>
</dbReference>
<evidence type="ECO:0000259" key="23">
    <source>
        <dbReference type="PROSITE" id="PS51337"/>
    </source>
</evidence>
<evidence type="ECO:0000256" key="4">
    <source>
        <dbReference type="ARBA" id="ARBA00005178"/>
    </source>
</evidence>
<name>A0ABW8SNA7_9CLOT</name>
<dbReference type="CDD" id="cd02070">
    <property type="entry name" value="corrinoid_protein_B12-BD"/>
    <property type="match status" value="1"/>
</dbReference>
<dbReference type="PIRSF" id="PIRSF037472">
    <property type="entry name" value="DHPS_mtfrase"/>
    <property type="match status" value="1"/>
</dbReference>
<dbReference type="InterPro" id="IPR003759">
    <property type="entry name" value="Cbl-bd_cap"/>
</dbReference>
<evidence type="ECO:0000256" key="17">
    <source>
        <dbReference type="ARBA" id="ARBA00025552"/>
    </source>
</evidence>
<evidence type="ECO:0000256" key="19">
    <source>
        <dbReference type="PROSITE-ProRule" id="PRU00333"/>
    </source>
</evidence>
<dbReference type="PROSITE" id="PS51332">
    <property type="entry name" value="B12_BINDING"/>
    <property type="match status" value="1"/>
</dbReference>
<feature type="domain" description="B12-binding" evidence="22">
    <location>
        <begin position="680"/>
        <end position="801"/>
    </location>
</feature>
<feature type="binding site" evidence="19">
    <location>
        <position position="271"/>
    </location>
    <ligand>
        <name>Zn(2+)</name>
        <dbReference type="ChEBI" id="CHEBI:29105"/>
    </ligand>
</feature>
<comment type="caution">
    <text evidence="24">The sequence shown here is derived from an EMBL/GenBank/DDBJ whole genome shotgun (WGS) entry which is preliminary data.</text>
</comment>
<evidence type="ECO:0000256" key="8">
    <source>
        <dbReference type="ARBA" id="ARBA00022603"/>
    </source>
</evidence>
<dbReference type="Pfam" id="PF02607">
    <property type="entry name" value="B12-binding_2"/>
    <property type="match status" value="1"/>
</dbReference>
<dbReference type="NCBIfam" id="NF005719">
    <property type="entry name" value="PRK07535.1"/>
    <property type="match status" value="1"/>
</dbReference>
<dbReference type="PANTHER" id="PTHR45833">
    <property type="entry name" value="METHIONINE SYNTHASE"/>
    <property type="match status" value="1"/>
</dbReference>
<dbReference type="Pfam" id="PF02574">
    <property type="entry name" value="S-methyl_trans"/>
    <property type="match status" value="1"/>
</dbReference>
<dbReference type="SUPFAM" id="SSF82282">
    <property type="entry name" value="Homocysteine S-methyltransferase"/>
    <property type="match status" value="1"/>
</dbReference>
<dbReference type="InterPro" id="IPR011005">
    <property type="entry name" value="Dihydropteroate_synth-like_sf"/>
</dbReference>
<keyword evidence="12" id="KW-0949">S-adenosyl-L-methionine</keyword>
<dbReference type="EMBL" id="JBJHZX010000032">
    <property type="protein sequence ID" value="MFL0197557.1"/>
    <property type="molecule type" value="Genomic_DNA"/>
</dbReference>
<evidence type="ECO:0000256" key="18">
    <source>
        <dbReference type="ARBA" id="ARBA00031040"/>
    </source>
</evidence>
<evidence type="ECO:0000256" key="2">
    <source>
        <dbReference type="ARBA" id="ARBA00001947"/>
    </source>
</evidence>
<dbReference type="EC" id="2.1.1.13" evidence="6"/>
<dbReference type="InterPro" id="IPR036594">
    <property type="entry name" value="Meth_synthase_dom"/>
</dbReference>
<evidence type="ECO:0000256" key="9">
    <source>
        <dbReference type="ARBA" id="ARBA00022605"/>
    </source>
</evidence>
<evidence type="ECO:0000256" key="7">
    <source>
        <dbReference type="ARBA" id="ARBA00013998"/>
    </source>
</evidence>
<dbReference type="InterPro" id="IPR050554">
    <property type="entry name" value="Met_Synthase/Corrinoid"/>
</dbReference>
<dbReference type="PROSITE" id="PS50970">
    <property type="entry name" value="HCY"/>
    <property type="match status" value="1"/>
</dbReference>
<evidence type="ECO:0000256" key="11">
    <source>
        <dbReference type="ARBA" id="ARBA00022679"/>
    </source>
</evidence>
<comment type="cofactor">
    <cofactor evidence="3">
        <name>methylcob(III)alamin</name>
        <dbReference type="ChEBI" id="CHEBI:28115"/>
    </cofactor>
</comment>
<feature type="binding site" evidence="19">
    <location>
        <position position="205"/>
    </location>
    <ligand>
        <name>Zn(2+)</name>
        <dbReference type="ChEBI" id="CHEBI:29105"/>
    </ligand>
</feature>
<evidence type="ECO:0000256" key="13">
    <source>
        <dbReference type="ARBA" id="ARBA00022723"/>
    </source>
</evidence>
<evidence type="ECO:0000256" key="15">
    <source>
        <dbReference type="ARBA" id="ARBA00023167"/>
    </source>
</evidence>
<feature type="domain" description="Hcy-binding" evidence="20">
    <location>
        <begin position="3"/>
        <end position="285"/>
    </location>
</feature>
<evidence type="ECO:0000256" key="6">
    <source>
        <dbReference type="ARBA" id="ARBA00012032"/>
    </source>
</evidence>
<feature type="domain" description="Pterin-binding" evidence="21">
    <location>
        <begin position="314"/>
        <end position="558"/>
    </location>
</feature>
<evidence type="ECO:0000256" key="1">
    <source>
        <dbReference type="ARBA" id="ARBA00001700"/>
    </source>
</evidence>
<evidence type="ECO:0000313" key="25">
    <source>
        <dbReference type="Proteomes" id="UP001623660"/>
    </source>
</evidence>
<dbReference type="Gene3D" id="1.10.1240.10">
    <property type="entry name" value="Methionine synthase domain"/>
    <property type="match status" value="1"/>
</dbReference>
<evidence type="ECO:0000256" key="5">
    <source>
        <dbReference type="ARBA" id="ARBA00010398"/>
    </source>
</evidence>
<feature type="binding site" evidence="19">
    <location>
        <position position="270"/>
    </location>
    <ligand>
        <name>Zn(2+)</name>
        <dbReference type="ChEBI" id="CHEBI:29105"/>
    </ligand>
</feature>
<dbReference type="InterPro" id="IPR003726">
    <property type="entry name" value="HCY_dom"/>
</dbReference>
<dbReference type="InterPro" id="IPR036724">
    <property type="entry name" value="Cobalamin-bd_sf"/>
</dbReference>
<protein>
    <recommendedName>
        <fullName evidence="7">Methionine synthase</fullName>
        <ecNumber evidence="6">2.1.1.13</ecNumber>
    </recommendedName>
    <alternativeName>
        <fullName evidence="18">5-methyltetrahydrofolate--homocysteine methyltransferase</fullName>
    </alternativeName>
</protein>
<accession>A0ABW8SNA7</accession>
<evidence type="ECO:0000256" key="3">
    <source>
        <dbReference type="ARBA" id="ARBA00001956"/>
    </source>
</evidence>
<keyword evidence="9" id="KW-0028">Amino-acid biosynthesis</keyword>
<gene>
    <name evidence="24" type="ORF">ACJDU8_18600</name>
</gene>
<dbReference type="PANTHER" id="PTHR45833:SF1">
    <property type="entry name" value="METHIONINE SYNTHASE"/>
    <property type="match status" value="1"/>
</dbReference>
<dbReference type="InterPro" id="IPR000489">
    <property type="entry name" value="Pterin-binding_dom"/>
</dbReference>
<dbReference type="PROSITE" id="PS50972">
    <property type="entry name" value="PTERIN_BINDING"/>
    <property type="match status" value="1"/>
</dbReference>
<evidence type="ECO:0000256" key="14">
    <source>
        <dbReference type="ARBA" id="ARBA00022833"/>
    </source>
</evidence>
<evidence type="ECO:0000256" key="16">
    <source>
        <dbReference type="ARBA" id="ARBA00023285"/>
    </source>
</evidence>
<proteinExistence type="inferred from homology"/>
<keyword evidence="25" id="KW-1185">Reference proteome</keyword>
<sequence length="801" mass="87883">MSFKDLMNKFNDKFIFFDGAMGTMLQKAGLKLGELPEVLNITNPQVIKEIHRQYLEAGADVITTNTFGANELKYNSSEYTIKDVIEAGVKIAKQEAGDRLVALDIGPLGKIMEPTGNLSFESAYELFKNQIIIGEKAGADIILIETMSDLYEAKAAILAAKENSKLPIFCTMTFQEDGRTLMGTDAKTMVFVLEALGVDVLGVNCSLGPKELQGIVEEILKYSSTPVMVQPNAGLPRYDGKNTIYDISPEDFAENVLAMAKKGVKVLGGCCGTTPEFIQICKKTLDNLVSLDIKEKSYTAVCSATETVILGEKIKIIGERINPTGRKVYKSELKEGSINYIQKESIGQKEEGAHILGVNVGLPEIDEVKIMKKAVKAVQKVVQLPLSIDSPDPEVLETGIRAYNGKPLINSVNGSKKSMDEVFPIVKKYGGCVIALTIDEDGIPNTAEGRVKIAEKIIQTASNYGIKKKDIIVDCLTLTVSAQQKEVMETIKAIKMVKEKFGVKTVLGVSNISYGLPNRSILNRTFLAMALQAGLDLPIMNTADESMKDIISAFQVLTNIDKEGKEYVARYGNKSKNEKVAIGEDTSLKSRDKSVRDLKQVIIDGVEEEAASMTIELLKSKKALEIVNSYIIPALDEVGRQYELQDIFLPQLIQSAETVKKSFEIIKENMLSRGQKNLEKGRIVLATVKGDIHDIGKNIVKVLLENYGFEVIDLGRDVDIDKVVDAVRENNIKLVGLSALMTTTVASMKKTIDAIRENKLTCKIMVGGAVLNQNYADMIGADYYAKDARESVKIAEEVFSI</sequence>
<keyword evidence="15" id="KW-0486">Methionine biosynthesis</keyword>
<keyword evidence="14 19" id="KW-0862">Zinc</keyword>
<comment type="cofactor">
    <cofactor evidence="2 19">
        <name>Zn(2+)</name>
        <dbReference type="ChEBI" id="CHEBI:29105"/>
    </cofactor>
</comment>
<comment type="similarity">
    <text evidence="5">Belongs to the vitamin-B12 dependent methionine synthase family.</text>
</comment>
<keyword evidence="8 19" id="KW-0489">Methyltransferase</keyword>
<reference evidence="24 25" key="1">
    <citation type="submission" date="2024-11" db="EMBL/GenBank/DDBJ databases">
        <authorList>
            <person name="Heng Y.C."/>
            <person name="Lim A.C.H."/>
            <person name="Lee J.K.Y."/>
            <person name="Kittelmann S."/>
        </authorList>
    </citation>
    <scope>NUCLEOTIDE SEQUENCE [LARGE SCALE GENOMIC DNA]</scope>
    <source>
        <strain evidence="24 25">WILCCON 0269</strain>
    </source>
</reference>
<comment type="catalytic activity">
    <reaction evidence="1">
        <text>(6S)-5-methyl-5,6,7,8-tetrahydrofolate + L-homocysteine = (6S)-5,6,7,8-tetrahydrofolate + L-methionine</text>
        <dbReference type="Rhea" id="RHEA:11172"/>
        <dbReference type="ChEBI" id="CHEBI:18608"/>
        <dbReference type="ChEBI" id="CHEBI:57453"/>
        <dbReference type="ChEBI" id="CHEBI:57844"/>
        <dbReference type="ChEBI" id="CHEBI:58199"/>
        <dbReference type="EC" id="2.1.1.13"/>
    </reaction>
</comment>
<dbReference type="Pfam" id="PF00809">
    <property type="entry name" value="Pterin_bind"/>
    <property type="match status" value="1"/>
</dbReference>
<evidence type="ECO:0000259" key="21">
    <source>
        <dbReference type="PROSITE" id="PS50972"/>
    </source>
</evidence>
<keyword evidence="11 19" id="KW-0808">Transferase</keyword>
<keyword evidence="13 19" id="KW-0479">Metal-binding</keyword>
<feature type="domain" description="B12-binding N-terminal" evidence="23">
    <location>
        <begin position="585"/>
        <end position="678"/>
    </location>
</feature>
<evidence type="ECO:0000256" key="10">
    <source>
        <dbReference type="ARBA" id="ARBA00022628"/>
    </source>
</evidence>
<keyword evidence="10" id="KW-0846">Cobalamin</keyword>
<dbReference type="InterPro" id="IPR006158">
    <property type="entry name" value="Cobalamin-bd"/>
</dbReference>
<comment type="function">
    <text evidence="17">Catalyzes the transfer of a methyl group from methyl-cobalamin to homocysteine, yielding enzyme-bound cob(I)alamin and methionine. Subsequently, remethylates the cofactor using methyltetrahydrofolate.</text>
</comment>
<evidence type="ECO:0000313" key="24">
    <source>
        <dbReference type="EMBL" id="MFL0197557.1"/>
    </source>
</evidence>
<organism evidence="24 25">
    <name type="scientific">Candidatus Clostridium eludens</name>
    <dbReference type="NCBI Taxonomy" id="3381663"/>
    <lineage>
        <taxon>Bacteria</taxon>
        <taxon>Bacillati</taxon>
        <taxon>Bacillota</taxon>
        <taxon>Clostridia</taxon>
        <taxon>Eubacteriales</taxon>
        <taxon>Clostridiaceae</taxon>
        <taxon>Clostridium</taxon>
    </lineage>
</organism>
<dbReference type="RefSeq" id="WP_406793662.1">
    <property type="nucleotide sequence ID" value="NZ_JBJHZX010000032.1"/>
</dbReference>
<dbReference type="Proteomes" id="UP001623660">
    <property type="component" value="Unassembled WGS sequence"/>
</dbReference>
<evidence type="ECO:0000259" key="20">
    <source>
        <dbReference type="PROSITE" id="PS50970"/>
    </source>
</evidence>
<evidence type="ECO:0000256" key="12">
    <source>
        <dbReference type="ARBA" id="ARBA00022691"/>
    </source>
</evidence>
<evidence type="ECO:0000259" key="22">
    <source>
        <dbReference type="PROSITE" id="PS51332"/>
    </source>
</evidence>
<dbReference type="Gene3D" id="3.40.50.280">
    <property type="entry name" value="Cobalamin-binding domain"/>
    <property type="match status" value="1"/>
</dbReference>
<keyword evidence="16" id="KW-0170">Cobalt</keyword>
<dbReference type="Gene3D" id="3.20.20.20">
    <property type="entry name" value="Dihydropteroate synthase-like"/>
    <property type="match status" value="1"/>
</dbReference>
<dbReference type="Gene3D" id="3.20.20.330">
    <property type="entry name" value="Homocysteine-binding-like domain"/>
    <property type="match status" value="1"/>
</dbReference>
<dbReference type="SUPFAM" id="SSF52242">
    <property type="entry name" value="Cobalamin (vitamin B12)-binding domain"/>
    <property type="match status" value="1"/>
</dbReference>